<dbReference type="EMBL" id="JABAHZ010000001">
    <property type="protein sequence ID" value="NLR78266.1"/>
    <property type="molecule type" value="Genomic_DNA"/>
</dbReference>
<organism evidence="4 5">
    <name type="scientific">Chitinophaga eiseniae</name>
    <dbReference type="NCBI Taxonomy" id="634771"/>
    <lineage>
        <taxon>Bacteria</taxon>
        <taxon>Pseudomonadati</taxon>
        <taxon>Bacteroidota</taxon>
        <taxon>Chitinophagia</taxon>
        <taxon>Chitinophagales</taxon>
        <taxon>Chitinophagaceae</taxon>
        <taxon>Chitinophaga</taxon>
    </lineage>
</organism>
<accession>A0A847SLK5</accession>
<proteinExistence type="predicted"/>
<dbReference type="Proteomes" id="UP000552864">
    <property type="component" value="Unassembled WGS sequence"/>
</dbReference>
<reference evidence="4 5" key="1">
    <citation type="submission" date="2020-04" db="EMBL/GenBank/DDBJ databases">
        <authorList>
            <person name="Yin C."/>
        </authorList>
    </citation>
    <scope>NUCLEOTIDE SEQUENCE [LARGE SCALE GENOMIC DNA]</scope>
    <source>
        <strain evidence="4 5">Ak56</strain>
    </source>
</reference>
<keyword evidence="2" id="KW-1133">Transmembrane helix</keyword>
<feature type="compositionally biased region" description="Low complexity" evidence="1">
    <location>
        <begin position="71"/>
        <end position="81"/>
    </location>
</feature>
<dbReference type="InterPro" id="IPR045398">
    <property type="entry name" value="DUF6515"/>
</dbReference>
<keyword evidence="5" id="KW-1185">Reference proteome</keyword>
<feature type="region of interest" description="Disordered" evidence="1">
    <location>
        <begin position="30"/>
        <end position="190"/>
    </location>
</feature>
<sequence length="391" mass="42711">MQLTIARFSVAVLLSLSLGICSINSYAQRVDPQQPRPATPAPRPASPPPQARPQRPAATPSQPAARPPQQVPQNRPVRPAQPSQPVTRPVNPPAQNKPVRPPQQPVTRPVNPPAQNRPVRPSQPTNPARPGGNPPAQNRPVRPEQPGKPTVPVTRPGEGTSGRPGNGAGVKPPPARPAIHQSGGSGRVTVNNTQINRYYYKNVQVNQQYITVSRYRDRSGRVTIINQPPGRIYPGRYRYYYHPYRPYYWGPSWYPIGFWAVALATTAAIISFQERQYYYDQGVYYAPAVSGGGYAVVPAPVGAVVYSLPSGYTTVSVGGYNYYYYGGVFYIDNGNGSFEVVAPPSGAIVYELPAGAQEVIISGRQYVVYNGTYYMPFSSNGRYGYEVVGVN</sequence>
<evidence type="ECO:0000313" key="5">
    <source>
        <dbReference type="Proteomes" id="UP000552864"/>
    </source>
</evidence>
<comment type="caution">
    <text evidence="4">The sequence shown here is derived from an EMBL/GenBank/DDBJ whole genome shotgun (WGS) entry which is preliminary data.</text>
</comment>
<keyword evidence="2" id="KW-0812">Transmembrane</keyword>
<evidence type="ECO:0000256" key="3">
    <source>
        <dbReference type="SAM" id="SignalP"/>
    </source>
</evidence>
<keyword evidence="3" id="KW-0732">Signal</keyword>
<feature type="compositionally biased region" description="Low complexity" evidence="1">
    <location>
        <begin position="52"/>
        <end position="64"/>
    </location>
</feature>
<evidence type="ECO:0000256" key="2">
    <source>
        <dbReference type="SAM" id="Phobius"/>
    </source>
</evidence>
<keyword evidence="2" id="KW-0472">Membrane</keyword>
<protein>
    <submittedName>
        <fullName evidence="4">Uncharacterized protein</fullName>
    </submittedName>
</protein>
<feature type="compositionally biased region" description="Gly residues" evidence="1">
    <location>
        <begin position="159"/>
        <end position="168"/>
    </location>
</feature>
<feature type="transmembrane region" description="Helical" evidence="2">
    <location>
        <begin position="253"/>
        <end position="272"/>
    </location>
</feature>
<dbReference type="Pfam" id="PF20125">
    <property type="entry name" value="DUF6515"/>
    <property type="match status" value="1"/>
</dbReference>
<dbReference type="RefSeq" id="WP_168737610.1">
    <property type="nucleotide sequence ID" value="NZ_JABAHZ010000001.1"/>
</dbReference>
<evidence type="ECO:0000256" key="1">
    <source>
        <dbReference type="SAM" id="MobiDB-lite"/>
    </source>
</evidence>
<feature type="chain" id="PRO_5033049199" evidence="3">
    <location>
        <begin position="28"/>
        <end position="391"/>
    </location>
</feature>
<feature type="signal peptide" evidence="3">
    <location>
        <begin position="1"/>
        <end position="27"/>
    </location>
</feature>
<feature type="compositionally biased region" description="Pro residues" evidence="1">
    <location>
        <begin position="34"/>
        <end position="51"/>
    </location>
</feature>
<evidence type="ECO:0000313" key="4">
    <source>
        <dbReference type="EMBL" id="NLR78266.1"/>
    </source>
</evidence>
<name>A0A847SLK5_9BACT</name>
<gene>
    <name evidence="4" type="ORF">HGH91_06500</name>
</gene>
<dbReference type="AlphaFoldDB" id="A0A847SLK5"/>